<dbReference type="SUPFAM" id="SSF109604">
    <property type="entry name" value="HD-domain/PDEase-like"/>
    <property type="match status" value="1"/>
</dbReference>
<sequence length="480" mass="53452">MTPTGTTQKPPQTLDEWAELLRVQEMPIFSNTAHNIYAALDDRNKGAIELATVILQDPNLTAKLLKVGSSPYYNPSKQKMSTVSRAIVVLGAEVIRELTLACSFFEAMLSSTNKDRANREIALALHAAVQAKALALSMGDTSPEEVFIAALLHNIGHIAFWCSGNPQSKKVHELIEKSGLNNREAEKKVLGFTLQDLGKKLSKSWCLSGLIEEAIAKPDSAEKRVQMVQLGHQICAALKSGKDSEAMQACLAKIAAFSGLSPETLKAKIDKNTLEAVHIARQFGANDASKFISTEAIIAKFEEAEEEKADKKQLQFQILQDISSHISGQIDLNGLFEMVLEGIHRGVEMDRTLFMLLSPDKQTLNEKFSLGWHKVALDQKIRIYNSEPSANLLFHALQQQEGVWLFPQQHHELYTPQIRQHIGEYECFVFPVYAEKKTVGLIYCDHSVHGLPLTREDFIAAKHFAKQAHIGLTLYCMKNH</sequence>
<dbReference type="PROSITE" id="PS51833">
    <property type="entry name" value="HDOD"/>
    <property type="match status" value="1"/>
</dbReference>
<dbReference type="Proteomes" id="UP000030512">
    <property type="component" value="Chromosome"/>
</dbReference>
<dbReference type="Pfam" id="PF08668">
    <property type="entry name" value="HDOD"/>
    <property type="match status" value="1"/>
</dbReference>
<name>A0A126T2Y2_9GAMM</name>
<dbReference type="InterPro" id="IPR052340">
    <property type="entry name" value="RNase_Y/CdgJ"/>
</dbReference>
<dbReference type="RefSeq" id="WP_036273578.1">
    <property type="nucleotide sequence ID" value="NZ_CP014476.1"/>
</dbReference>
<gene>
    <name evidence="2" type="ORF">JT25_008010</name>
</gene>
<feature type="domain" description="HDOD" evidence="1">
    <location>
        <begin position="26"/>
        <end position="221"/>
    </location>
</feature>
<accession>A0A126T2Y2</accession>
<reference evidence="2 3" key="1">
    <citation type="journal article" date="2015" name="Environ. Microbiol.">
        <title>Methane oxidation coupled to nitrate reduction under hypoxia by the Gammaproteobacterium Methylomonas denitrificans, sp. nov. type strain FJG1.</title>
        <authorList>
            <person name="Kits K.D."/>
            <person name="Klotz M.G."/>
            <person name="Stein L.Y."/>
        </authorList>
    </citation>
    <scope>NUCLEOTIDE SEQUENCE [LARGE SCALE GENOMIC DNA]</scope>
    <source>
        <strain evidence="2 3">FJG1</strain>
    </source>
</reference>
<dbReference type="PANTHER" id="PTHR33525:SF3">
    <property type="entry name" value="RIBONUCLEASE Y"/>
    <property type="match status" value="1"/>
</dbReference>
<dbReference type="Gene3D" id="1.10.3210.10">
    <property type="entry name" value="Hypothetical protein af1432"/>
    <property type="match status" value="1"/>
</dbReference>
<dbReference type="AlphaFoldDB" id="A0A126T2Y2"/>
<dbReference type="STRING" id="1538553.JT25_008010"/>
<dbReference type="Pfam" id="PF01590">
    <property type="entry name" value="GAF"/>
    <property type="match status" value="1"/>
</dbReference>
<dbReference type="InterPro" id="IPR013976">
    <property type="entry name" value="HDOD"/>
</dbReference>
<dbReference type="KEGG" id="mdn:JT25_008010"/>
<organism evidence="2 3">
    <name type="scientific">Methylomonas denitrificans</name>
    <dbReference type="NCBI Taxonomy" id="1538553"/>
    <lineage>
        <taxon>Bacteria</taxon>
        <taxon>Pseudomonadati</taxon>
        <taxon>Pseudomonadota</taxon>
        <taxon>Gammaproteobacteria</taxon>
        <taxon>Methylococcales</taxon>
        <taxon>Methylococcaceae</taxon>
        <taxon>Methylomonas</taxon>
    </lineage>
</organism>
<keyword evidence="3" id="KW-1185">Reference proteome</keyword>
<dbReference type="InterPro" id="IPR003018">
    <property type="entry name" value="GAF"/>
</dbReference>
<dbReference type="EMBL" id="CP014476">
    <property type="protein sequence ID" value="AMK76435.1"/>
    <property type="molecule type" value="Genomic_DNA"/>
</dbReference>
<dbReference type="OrthoDB" id="9770715at2"/>
<protein>
    <submittedName>
        <fullName evidence="2">Signal transduction protein</fullName>
    </submittedName>
</protein>
<dbReference type="SUPFAM" id="SSF55781">
    <property type="entry name" value="GAF domain-like"/>
    <property type="match status" value="1"/>
</dbReference>
<dbReference type="Gene3D" id="3.30.450.40">
    <property type="match status" value="1"/>
</dbReference>
<proteinExistence type="predicted"/>
<dbReference type="InterPro" id="IPR029016">
    <property type="entry name" value="GAF-like_dom_sf"/>
</dbReference>
<evidence type="ECO:0000313" key="2">
    <source>
        <dbReference type="EMBL" id="AMK76435.1"/>
    </source>
</evidence>
<dbReference type="PANTHER" id="PTHR33525">
    <property type="match status" value="1"/>
</dbReference>
<evidence type="ECO:0000259" key="1">
    <source>
        <dbReference type="PROSITE" id="PS51833"/>
    </source>
</evidence>
<evidence type="ECO:0000313" key="3">
    <source>
        <dbReference type="Proteomes" id="UP000030512"/>
    </source>
</evidence>